<dbReference type="Proteomes" id="UP001620626">
    <property type="component" value="Unassembled WGS sequence"/>
</dbReference>
<dbReference type="AlphaFoldDB" id="A0ABD2LD34"/>
<reference evidence="3 4" key="1">
    <citation type="submission" date="2024-10" db="EMBL/GenBank/DDBJ databases">
        <authorList>
            <person name="Kim D."/>
        </authorList>
    </citation>
    <scope>NUCLEOTIDE SEQUENCE [LARGE SCALE GENOMIC DNA]</scope>
    <source>
        <strain evidence="3">BH-2024</strain>
    </source>
</reference>
<organism evidence="3 4">
    <name type="scientific">Heterodera trifolii</name>
    <dbReference type="NCBI Taxonomy" id="157864"/>
    <lineage>
        <taxon>Eukaryota</taxon>
        <taxon>Metazoa</taxon>
        <taxon>Ecdysozoa</taxon>
        <taxon>Nematoda</taxon>
        <taxon>Chromadorea</taxon>
        <taxon>Rhabditida</taxon>
        <taxon>Tylenchina</taxon>
        <taxon>Tylenchomorpha</taxon>
        <taxon>Tylenchoidea</taxon>
        <taxon>Heteroderidae</taxon>
        <taxon>Heteroderinae</taxon>
        <taxon>Heterodera</taxon>
    </lineage>
</organism>
<feature type="transmembrane region" description="Helical" evidence="2">
    <location>
        <begin position="9"/>
        <end position="33"/>
    </location>
</feature>
<keyword evidence="2" id="KW-0812">Transmembrane</keyword>
<sequence length="310" mass="34744">MKEKPDNKYFVLSIQFSFSNIAFHILVTFLFAFPTNVSSSAANAQCFASSSHKFVQNERSKRDRQQQRKSGGVIEEELGTPCEGHLMRKTTSGHQNQKIGELSSIMHKAPRQISNFFSLIKCFSARAANVDAKQQPSASSSCSDFEHLSSKQFTFTLKLAAIYIWRSFYDCRRRHIKSGTASANQIAKKSTKLGRVREFQGVGGEMRKELPKQTERVAPGNRTAAHNFTIIIFIPTLHDPLSSHNTSSSPPPVTAHTRAQAPRVQRRHRRRFALLAHHQQQQTAHNIARGAKKLWRGAGPAAAQPKHNST</sequence>
<evidence type="ECO:0000313" key="3">
    <source>
        <dbReference type="EMBL" id="KAL3113114.1"/>
    </source>
</evidence>
<gene>
    <name evidence="3" type="ORF">niasHT_017193</name>
</gene>
<feature type="region of interest" description="Disordered" evidence="1">
    <location>
        <begin position="241"/>
        <end position="264"/>
    </location>
</feature>
<keyword evidence="4" id="KW-1185">Reference proteome</keyword>
<keyword evidence="2" id="KW-1133">Transmembrane helix</keyword>
<evidence type="ECO:0000256" key="1">
    <source>
        <dbReference type="SAM" id="MobiDB-lite"/>
    </source>
</evidence>
<evidence type="ECO:0000256" key="2">
    <source>
        <dbReference type="SAM" id="Phobius"/>
    </source>
</evidence>
<accession>A0ABD2LD34</accession>
<dbReference type="EMBL" id="JBICBT010000456">
    <property type="protein sequence ID" value="KAL3113114.1"/>
    <property type="molecule type" value="Genomic_DNA"/>
</dbReference>
<keyword evidence="2" id="KW-0472">Membrane</keyword>
<evidence type="ECO:0000313" key="4">
    <source>
        <dbReference type="Proteomes" id="UP001620626"/>
    </source>
</evidence>
<protein>
    <submittedName>
        <fullName evidence="3">Uncharacterized protein</fullName>
    </submittedName>
</protein>
<proteinExistence type="predicted"/>
<comment type="caution">
    <text evidence="3">The sequence shown here is derived from an EMBL/GenBank/DDBJ whole genome shotgun (WGS) entry which is preliminary data.</text>
</comment>
<name>A0ABD2LD34_9BILA</name>